<name>A0A1F5SWB1_9BACT</name>
<gene>
    <name evidence="2" type="ORF">A3H09_03975</name>
</gene>
<dbReference type="InterPro" id="IPR000905">
    <property type="entry name" value="Gcp-like_dom"/>
</dbReference>
<reference evidence="2 3" key="1">
    <citation type="journal article" date="2016" name="Nat. Commun.">
        <title>Thousands of microbial genomes shed light on interconnected biogeochemical processes in an aquifer system.</title>
        <authorList>
            <person name="Anantharaman K."/>
            <person name="Brown C.T."/>
            <person name="Hug L.A."/>
            <person name="Sharon I."/>
            <person name="Castelle C.J."/>
            <person name="Probst A.J."/>
            <person name="Thomas B.C."/>
            <person name="Singh A."/>
            <person name="Wilkins M.J."/>
            <person name="Karaoz U."/>
            <person name="Brodie E.L."/>
            <person name="Williams K.H."/>
            <person name="Hubbard S.S."/>
            <person name="Banfield J.F."/>
        </authorList>
    </citation>
    <scope>NUCLEOTIDE SEQUENCE [LARGE SCALE GENOMIC DNA]</scope>
</reference>
<organism evidence="2 3">
    <name type="scientific">Candidatus Falkowbacteria bacterium RIFCSPLOWO2_12_FULL_45_13</name>
    <dbReference type="NCBI Taxonomy" id="1797991"/>
    <lineage>
        <taxon>Bacteria</taxon>
        <taxon>Candidatus Falkowiibacteriota</taxon>
    </lineage>
</organism>
<feature type="domain" description="Gcp-like" evidence="1">
    <location>
        <begin position="36"/>
        <end position="92"/>
    </location>
</feature>
<comment type="caution">
    <text evidence="2">The sequence shown here is derived from an EMBL/GenBank/DDBJ whole genome shotgun (WGS) entry which is preliminary data.</text>
</comment>
<dbReference type="Proteomes" id="UP000176915">
    <property type="component" value="Unassembled WGS sequence"/>
</dbReference>
<evidence type="ECO:0000313" key="2">
    <source>
        <dbReference type="EMBL" id="OGF30501.1"/>
    </source>
</evidence>
<evidence type="ECO:0000313" key="3">
    <source>
        <dbReference type="Proteomes" id="UP000176915"/>
    </source>
</evidence>
<accession>A0A1F5SWB1</accession>
<protein>
    <recommendedName>
        <fullName evidence="1">Gcp-like domain-containing protein</fullName>
    </recommendedName>
</protein>
<dbReference type="SUPFAM" id="SSF53067">
    <property type="entry name" value="Actin-like ATPase domain"/>
    <property type="match status" value="1"/>
</dbReference>
<evidence type="ECO:0000259" key="1">
    <source>
        <dbReference type="Pfam" id="PF00814"/>
    </source>
</evidence>
<sequence length="133" mass="14870">MTLYIDTTQNNLVEIGLKDKKKFIAKRKFKSDHTQAERLLPGIAKLLEANKLKLSDLKKIEVANRAGSFTSLRIGVVTANALGYGLGVPAAGERDRIRRVNRGQRRFNLIEPLYSGAPDIIKKKQGLILKIGW</sequence>
<dbReference type="EMBL" id="MFFY01000048">
    <property type="protein sequence ID" value="OGF30501.1"/>
    <property type="molecule type" value="Genomic_DNA"/>
</dbReference>
<dbReference type="Gene3D" id="3.30.420.40">
    <property type="match status" value="1"/>
</dbReference>
<dbReference type="AlphaFoldDB" id="A0A1F5SWB1"/>
<proteinExistence type="predicted"/>
<dbReference type="InterPro" id="IPR043129">
    <property type="entry name" value="ATPase_NBD"/>
</dbReference>
<dbReference type="Pfam" id="PF00814">
    <property type="entry name" value="TsaD"/>
    <property type="match status" value="1"/>
</dbReference>